<accession>A0A097IF27</accession>
<sequence length="324" mass="35510">MPDLKEISPTMADKEPLHPQIADAVQQTPAAGDTPPEVDAARAAGQERVPDVDKREPQLGLVQDVTAVTDVGEVPVRIYADDATAGRYGVIVYVHGGAFFSGSVDTHDHVARALAKETGKKVISVDYSLAPEARFPTAIEQIFGVLKWIVQHDVELKWDEEVLALAGDAAGANLVAAVTFVAKDSHFRRITHQILYYPAVDLDFDEERYDSLKENAEGYGLETKELAAATSFYVKNGADPADPLVSPIKRKDLRGLPTALVITAGYDPLRDEGIAYAQRLSEAGVDVTHVRFESANHGFVAQFSWIDEFYDVFRTTAKFLRRKA</sequence>
<feature type="compositionally biased region" description="Basic and acidic residues" evidence="3">
    <location>
        <begin position="1"/>
        <end position="17"/>
    </location>
</feature>
<dbReference type="Gene3D" id="3.40.50.1820">
    <property type="entry name" value="alpha/beta hydrolase"/>
    <property type="match status" value="1"/>
</dbReference>
<dbReference type="AlphaFoldDB" id="A0A097IF27"/>
<dbReference type="SUPFAM" id="SSF53474">
    <property type="entry name" value="alpha/beta-Hydrolases"/>
    <property type="match status" value="1"/>
</dbReference>
<gene>
    <name evidence="5" type="ORF">CDOO_05260</name>
</gene>
<keyword evidence="2 5" id="KW-0378">Hydrolase</keyword>
<dbReference type="Pfam" id="PF07859">
    <property type="entry name" value="Abhydrolase_3"/>
    <property type="match status" value="1"/>
</dbReference>
<feature type="region of interest" description="Disordered" evidence="3">
    <location>
        <begin position="1"/>
        <end position="52"/>
    </location>
</feature>
<proteinExistence type="inferred from homology"/>
<keyword evidence="6" id="KW-1185">Reference proteome</keyword>
<reference evidence="5 6" key="1">
    <citation type="submission" date="2013-09" db="EMBL/GenBank/DDBJ databases">
        <title>Complete genome sequence of Corynebacterium doosanense CAU 212(T) (=DSM 45436(T)), isolated from activated sludge.</title>
        <authorList>
            <person name="Schaffert L."/>
            <person name="Albersmeier A."/>
            <person name="Kalinowski J."/>
            <person name="Ruckert C."/>
        </authorList>
    </citation>
    <scope>NUCLEOTIDE SEQUENCE [LARGE SCALE GENOMIC DNA]</scope>
    <source>
        <strain evidence="5 6">CAU 212</strain>
    </source>
</reference>
<dbReference type="GO" id="GO:0016787">
    <property type="term" value="F:hydrolase activity"/>
    <property type="evidence" value="ECO:0007669"/>
    <property type="project" value="UniProtKB-KW"/>
</dbReference>
<dbReference type="InterPro" id="IPR050300">
    <property type="entry name" value="GDXG_lipolytic_enzyme"/>
</dbReference>
<evidence type="ECO:0000256" key="2">
    <source>
        <dbReference type="ARBA" id="ARBA00022801"/>
    </source>
</evidence>
<feature type="domain" description="Alpha/beta hydrolase fold-3" evidence="4">
    <location>
        <begin position="91"/>
        <end position="300"/>
    </location>
</feature>
<comment type="similarity">
    <text evidence="1">Belongs to the 'GDXG' lipolytic enzyme family.</text>
</comment>
<dbReference type="InterPro" id="IPR013094">
    <property type="entry name" value="AB_hydrolase_3"/>
</dbReference>
<evidence type="ECO:0000313" key="6">
    <source>
        <dbReference type="Proteomes" id="UP000029914"/>
    </source>
</evidence>
<organism evidence="5 6">
    <name type="scientific">Corynebacterium doosanense CAU 212 = DSM 45436</name>
    <dbReference type="NCBI Taxonomy" id="558173"/>
    <lineage>
        <taxon>Bacteria</taxon>
        <taxon>Bacillati</taxon>
        <taxon>Actinomycetota</taxon>
        <taxon>Actinomycetes</taxon>
        <taxon>Mycobacteriales</taxon>
        <taxon>Corynebacteriaceae</taxon>
        <taxon>Corynebacterium</taxon>
    </lineage>
</organism>
<dbReference type="PANTHER" id="PTHR48081">
    <property type="entry name" value="AB HYDROLASE SUPERFAMILY PROTEIN C4A8.06C"/>
    <property type="match status" value="1"/>
</dbReference>
<dbReference type="EMBL" id="CP006764">
    <property type="protein sequence ID" value="AIT60725.1"/>
    <property type="molecule type" value="Genomic_DNA"/>
</dbReference>
<dbReference type="InterPro" id="IPR029058">
    <property type="entry name" value="AB_hydrolase_fold"/>
</dbReference>
<evidence type="ECO:0000259" key="4">
    <source>
        <dbReference type="Pfam" id="PF07859"/>
    </source>
</evidence>
<dbReference type="HOGENOM" id="CLU_012494_6_4_11"/>
<dbReference type="KEGG" id="cdo:CDOO_05260"/>
<evidence type="ECO:0000256" key="3">
    <source>
        <dbReference type="SAM" id="MobiDB-lite"/>
    </source>
</evidence>
<name>A0A097IF27_9CORY</name>
<evidence type="ECO:0000313" key="5">
    <source>
        <dbReference type="EMBL" id="AIT60725.1"/>
    </source>
</evidence>
<dbReference type="PANTHER" id="PTHR48081:SF8">
    <property type="entry name" value="ALPHA_BETA HYDROLASE FOLD-3 DOMAIN-CONTAINING PROTEIN-RELATED"/>
    <property type="match status" value="1"/>
</dbReference>
<dbReference type="STRING" id="558173.CDOO_05260"/>
<dbReference type="InterPro" id="IPR002168">
    <property type="entry name" value="Lipase_GDXG_HIS_AS"/>
</dbReference>
<protein>
    <submittedName>
        <fullName evidence="5">Alpha/beta hydrolase</fullName>
    </submittedName>
</protein>
<dbReference type="eggNOG" id="COG0657">
    <property type="taxonomic scope" value="Bacteria"/>
</dbReference>
<evidence type="ECO:0000256" key="1">
    <source>
        <dbReference type="ARBA" id="ARBA00010515"/>
    </source>
</evidence>
<dbReference type="PROSITE" id="PS01173">
    <property type="entry name" value="LIPASE_GDXG_HIS"/>
    <property type="match status" value="1"/>
</dbReference>
<dbReference type="Proteomes" id="UP000029914">
    <property type="component" value="Chromosome"/>
</dbReference>